<dbReference type="EC" id="3.2.1.45" evidence="3 6"/>
<sequence>MALMFGLIKMYVFWEKRRELDPPNYRVKTLELSASLLEIECKMVKLDNENAINLVELKDYAMNFCDAHNMAKLNGKKLINDVKMAFEKEGTKMVEEIRRAETTVKVSVDGVYGTLAEVLPKKLQKSPNLQTYVAVTNLLHAINRKMETGPAKDAIAKLLNRDTVARGVTATVMPSDLVESPGHAHQQFNQQVQHVRPAVLTRRRRRRSLHLTQRQLLNIFRATIAAILAMNLLRRRDAPLPPLLFNAGIDAPPAAPYNTQTAFTPPLADNSNSTSAEDYTSATGFMATLKAFFLYFFAICIPWQFCFFASDVTALPVDCAERWFPGAESFVCVCNSSYCDRPAADDDDDVQWHWHGGGGGDDGTTALVFMSDADKFRLHRQFVPILHGVEEEQQIGRREEKDIWLSIRVNASVQFQTVLGFGGAFTDSATYNLNSLSGPTRAALQRAYFDKNIVPMGATDFSVRDYSYCDTPDDLSLSTFALAKEDVEWKLPNIRSANALSGGGLRLFATPWSAPGWMKTNGQMVGAGTLKGALDGPYYKAFANYFKRFFEAYQSHGNVTFWGLTLTNEPLHGQRPGMSMNSTTQREWANKVLAPTLQQSPISKNIFGNWKNRSANAVAGLGVHWYSPPGYPYDVLSQVHALYPNKFLLATEACAGAMERAEHAGPSMGNWTRALQYGHDIIQDLRNWAVGWVDWNICLDTVGGPSWAQNFVDSPVIVNASADEFYKQPMFYAMAHFSRFINPNSVRIGADFVGNSSARHAQSNAVEFVAFRLPSDCCGGRRVLALISKVNRTTKVKVLEGKRKVIRLEIPPKGIVTVLWGK</sequence>
<keyword evidence="5 6" id="KW-0378">Hydrolase</keyword>
<protein>
    <recommendedName>
        <fullName evidence="3 6">Glucosylceramidase</fullName>
        <ecNumber evidence="3 6">3.2.1.45</ecNumber>
    </recommendedName>
</protein>
<name>A0A183CMQ9_GLOPA</name>
<dbReference type="GO" id="GO:0004348">
    <property type="term" value="F:glucosylceramidase activity"/>
    <property type="evidence" value="ECO:0007669"/>
    <property type="project" value="UniProtKB-EC"/>
</dbReference>
<dbReference type="Gene3D" id="3.20.20.80">
    <property type="entry name" value="Glycosidases"/>
    <property type="match status" value="1"/>
</dbReference>
<feature type="domain" description="Glycosyl hydrolase family 30 TIM-barrel" evidence="7">
    <location>
        <begin position="419"/>
        <end position="606"/>
    </location>
</feature>
<proteinExistence type="inferred from homology"/>
<dbReference type="Pfam" id="PF02055">
    <property type="entry name" value="Glyco_hydro_30"/>
    <property type="match status" value="2"/>
</dbReference>
<evidence type="ECO:0000256" key="2">
    <source>
        <dbReference type="ARBA" id="ARBA00005382"/>
    </source>
</evidence>
<keyword evidence="6" id="KW-0746">Sphingolipid metabolism</keyword>
<organism evidence="8 9">
    <name type="scientific">Globodera pallida</name>
    <name type="common">Potato cyst nematode worm</name>
    <name type="synonym">Heterodera pallida</name>
    <dbReference type="NCBI Taxonomy" id="36090"/>
    <lineage>
        <taxon>Eukaryota</taxon>
        <taxon>Metazoa</taxon>
        <taxon>Ecdysozoa</taxon>
        <taxon>Nematoda</taxon>
        <taxon>Chromadorea</taxon>
        <taxon>Rhabditida</taxon>
        <taxon>Tylenchina</taxon>
        <taxon>Tylenchomorpha</taxon>
        <taxon>Tylenchoidea</taxon>
        <taxon>Heteroderidae</taxon>
        <taxon>Heteroderinae</taxon>
        <taxon>Globodera</taxon>
    </lineage>
</organism>
<dbReference type="Proteomes" id="UP000050741">
    <property type="component" value="Unassembled WGS sequence"/>
</dbReference>
<keyword evidence="6" id="KW-0443">Lipid metabolism</keyword>
<dbReference type="PANTHER" id="PTHR11069">
    <property type="entry name" value="GLUCOSYLCERAMIDASE"/>
    <property type="match status" value="1"/>
</dbReference>
<evidence type="ECO:0000256" key="4">
    <source>
        <dbReference type="ARBA" id="ARBA00022729"/>
    </source>
</evidence>
<keyword evidence="6" id="KW-0326">Glycosidase</keyword>
<dbReference type="SUPFAM" id="SSF51445">
    <property type="entry name" value="(Trans)glycosidases"/>
    <property type="match status" value="1"/>
</dbReference>
<keyword evidence="4" id="KW-0732">Signal</keyword>
<dbReference type="WBParaSite" id="GPLIN_001416500">
    <property type="protein sequence ID" value="GPLIN_001416500"/>
    <property type="gene ID" value="GPLIN_001416500"/>
</dbReference>
<dbReference type="PANTHER" id="PTHR11069:SF23">
    <property type="entry name" value="LYSOSOMAL ACID GLUCOSYLCERAMIDASE"/>
    <property type="match status" value="1"/>
</dbReference>
<comment type="similarity">
    <text evidence="2 6">Belongs to the glycosyl hydrolase 30 family.</text>
</comment>
<evidence type="ECO:0000313" key="8">
    <source>
        <dbReference type="Proteomes" id="UP000050741"/>
    </source>
</evidence>
<dbReference type="AlphaFoldDB" id="A0A183CMQ9"/>
<evidence type="ECO:0000313" key="9">
    <source>
        <dbReference type="WBParaSite" id="GPLIN_001416500"/>
    </source>
</evidence>
<reference evidence="9" key="3">
    <citation type="submission" date="2016-06" db="UniProtKB">
        <authorList>
            <consortium name="WormBaseParasite"/>
        </authorList>
    </citation>
    <scope>IDENTIFICATION</scope>
</reference>
<feature type="domain" description="Glycosyl hydrolase family 30 TIM-barrel" evidence="7">
    <location>
        <begin position="614"/>
        <end position="741"/>
    </location>
</feature>
<comment type="catalytic activity">
    <reaction evidence="1">
        <text>a beta-D-glucosyl-(1&lt;-&gt;1')-N-acylsphing-4-enine + H2O = an N-acylsphing-4-enine + D-glucose</text>
        <dbReference type="Rhea" id="RHEA:13269"/>
        <dbReference type="ChEBI" id="CHEBI:4167"/>
        <dbReference type="ChEBI" id="CHEBI:15377"/>
        <dbReference type="ChEBI" id="CHEBI:22801"/>
        <dbReference type="ChEBI" id="CHEBI:52639"/>
        <dbReference type="EC" id="3.2.1.45"/>
    </reaction>
    <physiologicalReaction direction="left-to-right" evidence="1">
        <dbReference type="Rhea" id="RHEA:13270"/>
    </physiologicalReaction>
</comment>
<evidence type="ECO:0000259" key="7">
    <source>
        <dbReference type="Pfam" id="PF02055"/>
    </source>
</evidence>
<accession>A0A183CMQ9</accession>
<dbReference type="InterPro" id="IPR017853">
    <property type="entry name" value="GH"/>
</dbReference>
<dbReference type="GO" id="GO:0016020">
    <property type="term" value="C:membrane"/>
    <property type="evidence" value="ECO:0007669"/>
    <property type="project" value="GOC"/>
</dbReference>
<dbReference type="InterPro" id="IPR033453">
    <property type="entry name" value="Glyco_hydro_30_TIM-barrel"/>
</dbReference>
<dbReference type="InterPro" id="IPR001139">
    <property type="entry name" value="Glyco_hydro_30"/>
</dbReference>
<reference evidence="8" key="2">
    <citation type="submission" date="2014-05" db="EMBL/GenBank/DDBJ databases">
        <title>The genome and life-stage specific transcriptomes of Globodera pallida elucidate key aspects of plant parasitism by a cyst nematode.</title>
        <authorList>
            <person name="Cotton J.A."/>
            <person name="Lilley C.J."/>
            <person name="Jones L.M."/>
            <person name="Kikuchi T."/>
            <person name="Reid A.J."/>
            <person name="Thorpe P."/>
            <person name="Tsai I.J."/>
            <person name="Beasley H."/>
            <person name="Blok V."/>
            <person name="Cock P.J.A."/>
            <person name="Van den Akker S.E."/>
            <person name="Holroyd N."/>
            <person name="Hunt M."/>
            <person name="Mantelin S."/>
            <person name="Naghra H."/>
            <person name="Pain A."/>
            <person name="Palomares-Rius J.E."/>
            <person name="Zarowiecki M."/>
            <person name="Berriman M."/>
            <person name="Jones J.T."/>
            <person name="Urwin P.E."/>
        </authorList>
    </citation>
    <scope>NUCLEOTIDE SEQUENCE [LARGE SCALE GENOMIC DNA]</scope>
    <source>
        <strain evidence="8">Lindley</strain>
    </source>
</reference>
<reference evidence="8" key="1">
    <citation type="submission" date="2013-12" db="EMBL/GenBank/DDBJ databases">
        <authorList>
            <person name="Aslett M."/>
        </authorList>
    </citation>
    <scope>NUCLEOTIDE SEQUENCE [LARGE SCALE GENOMIC DNA]</scope>
    <source>
        <strain evidence="8">Lindley</strain>
    </source>
</reference>
<evidence type="ECO:0000256" key="5">
    <source>
        <dbReference type="ARBA" id="ARBA00022801"/>
    </source>
</evidence>
<evidence type="ECO:0000256" key="1">
    <source>
        <dbReference type="ARBA" id="ARBA00001013"/>
    </source>
</evidence>
<evidence type="ECO:0000256" key="6">
    <source>
        <dbReference type="RuleBase" id="RU361188"/>
    </source>
</evidence>
<keyword evidence="8" id="KW-1185">Reference proteome</keyword>
<dbReference type="GO" id="GO:0006680">
    <property type="term" value="P:glucosylceramide catabolic process"/>
    <property type="evidence" value="ECO:0007669"/>
    <property type="project" value="TreeGrafter"/>
</dbReference>
<evidence type="ECO:0000256" key="3">
    <source>
        <dbReference type="ARBA" id="ARBA00012658"/>
    </source>
</evidence>